<gene>
    <name evidence="1" type="ORF">J0M35_10540</name>
</gene>
<proteinExistence type="predicted"/>
<organism evidence="1 2">
    <name type="scientific">Candidatus Obscuribacter phosphatis</name>
    <dbReference type="NCBI Taxonomy" id="1906157"/>
    <lineage>
        <taxon>Bacteria</taxon>
        <taxon>Bacillati</taxon>
        <taxon>Candidatus Melainabacteria</taxon>
        <taxon>Candidatus Obscuribacterales</taxon>
        <taxon>Candidatus Obscuribacteraceae</taxon>
        <taxon>Candidatus Obscuribacter</taxon>
    </lineage>
</organism>
<accession>A0A8J7TN92</accession>
<evidence type="ECO:0000313" key="1">
    <source>
        <dbReference type="EMBL" id="MBN8660793.1"/>
    </source>
</evidence>
<dbReference type="EMBL" id="JAFLCK010000013">
    <property type="protein sequence ID" value="MBN8660793.1"/>
    <property type="molecule type" value="Genomic_DNA"/>
</dbReference>
<comment type="caution">
    <text evidence="1">The sequence shown here is derived from an EMBL/GenBank/DDBJ whole genome shotgun (WGS) entry which is preliminary data.</text>
</comment>
<name>A0A8J7TN92_9BACT</name>
<dbReference type="Proteomes" id="UP000664277">
    <property type="component" value="Unassembled WGS sequence"/>
</dbReference>
<sequence>MRNTFSSDEFVEIDLTINNNSLAMLRAVYANSSGRSASGVSFALFIDYVACFNSMTLDKFLALKPGQRLRIPFFHWHE</sequence>
<protein>
    <submittedName>
        <fullName evidence="1">Uncharacterized protein</fullName>
    </submittedName>
</protein>
<dbReference type="AlphaFoldDB" id="A0A8J7TN92"/>
<reference evidence="1" key="1">
    <citation type="submission" date="2021-02" db="EMBL/GenBank/DDBJ databases">
        <title>Genome-Resolved Metagenomics of a Microbial Community Performing Photosynthetic Biological Nutrient Removal.</title>
        <authorList>
            <person name="Mcdaniel E.A."/>
        </authorList>
    </citation>
    <scope>NUCLEOTIDE SEQUENCE</scope>
    <source>
        <strain evidence="1">UWPOB_OBS1</strain>
    </source>
</reference>
<evidence type="ECO:0000313" key="2">
    <source>
        <dbReference type="Proteomes" id="UP000664277"/>
    </source>
</evidence>